<organism evidence="1 2">
    <name type="scientific">Paenibacillus lycopersici</name>
    <dbReference type="NCBI Taxonomy" id="2704462"/>
    <lineage>
        <taxon>Bacteria</taxon>
        <taxon>Bacillati</taxon>
        <taxon>Bacillota</taxon>
        <taxon>Bacilli</taxon>
        <taxon>Bacillales</taxon>
        <taxon>Paenibacillaceae</taxon>
        <taxon>Paenibacillus</taxon>
    </lineage>
</organism>
<name>A0A6C0G3C4_9BACL</name>
<dbReference type="EMBL" id="CP048209">
    <property type="protein sequence ID" value="QHT62503.1"/>
    <property type="molecule type" value="Genomic_DNA"/>
</dbReference>
<reference evidence="1 2" key="1">
    <citation type="submission" date="2020-01" db="EMBL/GenBank/DDBJ databases">
        <title>Paenibacillus sp. nov., isolated from tomato rhizosphere.</title>
        <authorList>
            <person name="Weon H.-Y."/>
            <person name="Lee S.A."/>
        </authorList>
    </citation>
    <scope>NUCLEOTIDE SEQUENCE [LARGE SCALE GENOMIC DNA]</scope>
    <source>
        <strain evidence="1 2">12200R-189</strain>
    </source>
</reference>
<evidence type="ECO:0000313" key="1">
    <source>
        <dbReference type="EMBL" id="QHT62503.1"/>
    </source>
</evidence>
<keyword evidence="2" id="KW-1185">Reference proteome</keyword>
<proteinExistence type="predicted"/>
<dbReference type="AlphaFoldDB" id="A0A6C0G3C4"/>
<protein>
    <submittedName>
        <fullName evidence="1">Uncharacterized protein</fullName>
    </submittedName>
</protein>
<dbReference type="KEGG" id="plyc:GXP70_22620"/>
<dbReference type="RefSeq" id="WP_162358936.1">
    <property type="nucleotide sequence ID" value="NZ_CP048209.1"/>
</dbReference>
<dbReference type="Proteomes" id="UP000476064">
    <property type="component" value="Chromosome"/>
</dbReference>
<sequence length="150" mass="16216">MATFPTLLSVCDGQSCPNGNFTDYFCRSSAGKVARMATFPTLLSVCDGQSCPNGNFTDYFCRSSAGKVARMTTFPTLLSVCDGQSCPNSNFTDTFAGLRRIKLPAWQLYRHFCRPLADKAARMATLPAFLPVCGGKSCPNGNFFFSTVGV</sequence>
<accession>A0A6C0G3C4</accession>
<gene>
    <name evidence="1" type="ORF">GXP70_22620</name>
</gene>
<evidence type="ECO:0000313" key="2">
    <source>
        <dbReference type="Proteomes" id="UP000476064"/>
    </source>
</evidence>